<protein>
    <submittedName>
        <fullName evidence="3">Cadmium, zinc and cobalt-transporting ATPase</fullName>
        <ecNumber evidence="3">3.6.3.3</ecNumber>
    </submittedName>
</protein>
<feature type="transmembrane region" description="Helical" evidence="2">
    <location>
        <begin position="21"/>
        <end position="42"/>
    </location>
</feature>
<dbReference type="PANTHER" id="PTHR48085:SF5">
    <property type="entry name" value="CADMIUM_ZINC-TRANSPORTING ATPASE HMA4-RELATED"/>
    <property type="match status" value="1"/>
</dbReference>
<accession>A0A645E3G9</accession>
<organism evidence="3">
    <name type="scientific">bioreactor metagenome</name>
    <dbReference type="NCBI Taxonomy" id="1076179"/>
    <lineage>
        <taxon>unclassified sequences</taxon>
        <taxon>metagenomes</taxon>
        <taxon>ecological metagenomes</taxon>
    </lineage>
</organism>
<keyword evidence="2" id="KW-0812">Transmembrane</keyword>
<evidence type="ECO:0000313" key="3">
    <source>
        <dbReference type="EMBL" id="MPM95353.1"/>
    </source>
</evidence>
<proteinExistence type="inferred from homology"/>
<dbReference type="GO" id="GO:0016020">
    <property type="term" value="C:membrane"/>
    <property type="evidence" value="ECO:0007669"/>
    <property type="project" value="TreeGrafter"/>
</dbReference>
<dbReference type="GO" id="GO:0016787">
    <property type="term" value="F:hydrolase activity"/>
    <property type="evidence" value="ECO:0007669"/>
    <property type="project" value="UniProtKB-KW"/>
</dbReference>
<evidence type="ECO:0000256" key="1">
    <source>
        <dbReference type="ARBA" id="ARBA00006024"/>
    </source>
</evidence>
<gene>
    <name evidence="3" type="primary">cadA_57</name>
    <name evidence="3" type="ORF">SDC9_142507</name>
</gene>
<keyword evidence="3" id="KW-0378">Hydrolase</keyword>
<dbReference type="PANTHER" id="PTHR48085">
    <property type="entry name" value="CADMIUM/ZINC-TRANSPORTING ATPASE HMA2-RELATED"/>
    <property type="match status" value="1"/>
</dbReference>
<feature type="transmembrane region" description="Helical" evidence="2">
    <location>
        <begin position="48"/>
        <end position="69"/>
    </location>
</feature>
<dbReference type="InterPro" id="IPR051014">
    <property type="entry name" value="Cation_Transport_ATPase_IB"/>
</dbReference>
<dbReference type="AlphaFoldDB" id="A0A645E3G9"/>
<reference evidence="3" key="1">
    <citation type="submission" date="2019-08" db="EMBL/GenBank/DDBJ databases">
        <authorList>
            <person name="Kucharzyk K."/>
            <person name="Murdoch R.W."/>
            <person name="Higgins S."/>
            <person name="Loffler F."/>
        </authorList>
    </citation>
    <scope>NUCLEOTIDE SEQUENCE</scope>
</reference>
<evidence type="ECO:0000256" key="2">
    <source>
        <dbReference type="SAM" id="Phobius"/>
    </source>
</evidence>
<dbReference type="GO" id="GO:0015086">
    <property type="term" value="F:cadmium ion transmembrane transporter activity"/>
    <property type="evidence" value="ECO:0007669"/>
    <property type="project" value="TreeGrafter"/>
</dbReference>
<name>A0A645E3G9_9ZZZZ</name>
<dbReference type="EC" id="3.6.3.3" evidence="3"/>
<keyword evidence="2" id="KW-1133">Transmembrane helix</keyword>
<sequence>MDDKLSKIALAITRSKKTMNIIMQNIVGAIGIKIIILILGALGYAGMWLAIFADVGVSLIAILNSIRLLKKN</sequence>
<dbReference type="SUPFAM" id="SSF56784">
    <property type="entry name" value="HAD-like"/>
    <property type="match status" value="1"/>
</dbReference>
<dbReference type="InterPro" id="IPR036412">
    <property type="entry name" value="HAD-like_sf"/>
</dbReference>
<comment type="caution">
    <text evidence="3">The sequence shown here is derived from an EMBL/GenBank/DDBJ whole genome shotgun (WGS) entry which is preliminary data.</text>
</comment>
<keyword evidence="2" id="KW-0472">Membrane</keyword>
<comment type="similarity">
    <text evidence="1">Belongs to the cation transport ATPase (P-type) (TC 3.A.3) family. Type IB subfamily.</text>
</comment>
<dbReference type="EMBL" id="VSSQ01041866">
    <property type="protein sequence ID" value="MPM95353.1"/>
    <property type="molecule type" value="Genomic_DNA"/>
</dbReference>